<dbReference type="EMBL" id="JAUSUA010000002">
    <property type="protein sequence ID" value="MDQ0206926.1"/>
    <property type="molecule type" value="Genomic_DNA"/>
</dbReference>
<proteinExistence type="predicted"/>
<comment type="caution">
    <text evidence="1">The sequence shown here is derived from an EMBL/GenBank/DDBJ whole genome shotgun (WGS) entry which is preliminary data.</text>
</comment>
<reference evidence="1 2" key="1">
    <citation type="submission" date="2023-07" db="EMBL/GenBank/DDBJ databases">
        <title>Genomic Encyclopedia of Type Strains, Phase IV (KMG-IV): sequencing the most valuable type-strain genomes for metagenomic binning, comparative biology and taxonomic classification.</title>
        <authorList>
            <person name="Goeker M."/>
        </authorList>
    </citation>
    <scope>NUCLEOTIDE SEQUENCE [LARGE SCALE GENOMIC DNA]</scope>
    <source>
        <strain evidence="1 2">DSM 19154</strain>
    </source>
</reference>
<dbReference type="Proteomes" id="UP001225034">
    <property type="component" value="Unassembled WGS sequence"/>
</dbReference>
<organism evidence="1 2">
    <name type="scientific">Alkalicoccobacillus murimartini</name>
    <dbReference type="NCBI Taxonomy" id="171685"/>
    <lineage>
        <taxon>Bacteria</taxon>
        <taxon>Bacillati</taxon>
        <taxon>Bacillota</taxon>
        <taxon>Bacilli</taxon>
        <taxon>Bacillales</taxon>
        <taxon>Bacillaceae</taxon>
        <taxon>Alkalicoccobacillus</taxon>
    </lineage>
</organism>
<dbReference type="RefSeq" id="WP_306981810.1">
    <property type="nucleotide sequence ID" value="NZ_JAUSUA010000002.1"/>
</dbReference>
<name>A0ABT9YHD2_9BACI</name>
<accession>A0ABT9YHD2</accession>
<evidence type="ECO:0000313" key="1">
    <source>
        <dbReference type="EMBL" id="MDQ0206926.1"/>
    </source>
</evidence>
<dbReference type="PROSITE" id="PS51257">
    <property type="entry name" value="PROKAR_LIPOPROTEIN"/>
    <property type="match status" value="1"/>
</dbReference>
<sequence length="340" mass="39458">MKQLGLWVAVSVFTTLFLIAGCNNAVEEPIDPQEENDQEEDSEQRYVESLVLVERDLKQVQEAVFQFLDGLMENGHYVNALIHIKEKQEQLDRQMVQYLDQTTSEGVPEPYLELHINLLNLKRNHEQVTSFNEIPIAEEEFVTFVKEFDQRVQVYDHQLAQYEDKALEGDLTTGLQTYEQRFDEKDYTISDVTGRMLGLQIDEYMNVFQGYVHQFKEEQVRFTDSLSHMEEVGLEDLTESEIQELSESLQNQRVLVEAFLNEPYPESAEDLHSFFDNEVAEFRDVNVLMVNAVEVRNELLVQEALNKLADIWGSIGDKQQEMEQLIDTTKESIALESEGI</sequence>
<protein>
    <submittedName>
        <fullName evidence="1">Low affinity Fe/Cu permease</fullName>
    </submittedName>
</protein>
<keyword evidence="2" id="KW-1185">Reference proteome</keyword>
<evidence type="ECO:0000313" key="2">
    <source>
        <dbReference type="Proteomes" id="UP001225034"/>
    </source>
</evidence>
<gene>
    <name evidence="1" type="ORF">J2S05_001725</name>
</gene>